<proteinExistence type="predicted"/>
<dbReference type="RefSeq" id="WP_184311438.1">
    <property type="nucleotide sequence ID" value="NZ_JACHEN010000018.1"/>
</dbReference>
<reference evidence="2 3" key="1">
    <citation type="submission" date="2020-08" db="EMBL/GenBank/DDBJ databases">
        <title>Genomic Encyclopedia of Type Strains, Phase IV (KMG-IV): sequencing the most valuable type-strain genomes for metagenomic binning, comparative biology and taxonomic classification.</title>
        <authorList>
            <person name="Goeker M."/>
        </authorList>
    </citation>
    <scope>NUCLEOTIDE SEQUENCE [LARGE SCALE GENOMIC DNA]</scope>
    <source>
        <strain evidence="2 3">DSM 103526</strain>
    </source>
</reference>
<evidence type="ECO:0000313" key="2">
    <source>
        <dbReference type="EMBL" id="MBB6216922.1"/>
    </source>
</evidence>
<evidence type="ECO:0000313" key="3">
    <source>
        <dbReference type="Proteomes" id="UP000579281"/>
    </source>
</evidence>
<feature type="transmembrane region" description="Helical" evidence="1">
    <location>
        <begin position="20"/>
        <end position="42"/>
    </location>
</feature>
<keyword evidence="3" id="KW-1185">Reference proteome</keyword>
<accession>A0A841L172</accession>
<evidence type="ECO:0000256" key="1">
    <source>
        <dbReference type="SAM" id="Phobius"/>
    </source>
</evidence>
<keyword evidence="1" id="KW-1133">Transmembrane helix</keyword>
<organism evidence="2 3">
    <name type="scientific">Anaerosolibacter carboniphilus</name>
    <dbReference type="NCBI Taxonomy" id="1417629"/>
    <lineage>
        <taxon>Bacteria</taxon>
        <taxon>Bacillati</taxon>
        <taxon>Bacillota</taxon>
        <taxon>Clostridia</taxon>
        <taxon>Peptostreptococcales</taxon>
        <taxon>Thermotaleaceae</taxon>
        <taxon>Anaerosolibacter</taxon>
    </lineage>
</organism>
<dbReference type="AlphaFoldDB" id="A0A841L172"/>
<keyword evidence="1" id="KW-0812">Transmembrane</keyword>
<dbReference type="EMBL" id="JACHEN010000018">
    <property type="protein sequence ID" value="MBB6216922.1"/>
    <property type="molecule type" value="Genomic_DNA"/>
</dbReference>
<gene>
    <name evidence="2" type="ORF">HNQ80_003027</name>
</gene>
<dbReference type="Proteomes" id="UP000579281">
    <property type="component" value="Unassembled WGS sequence"/>
</dbReference>
<comment type="caution">
    <text evidence="2">The sequence shown here is derived from an EMBL/GenBank/DDBJ whole genome shotgun (WGS) entry which is preliminary data.</text>
</comment>
<keyword evidence="1" id="KW-0472">Membrane</keyword>
<name>A0A841L172_9FIRM</name>
<sequence>MEENNLVKIETEAKKNNNPLSNILSSLVSGNMLLPMMLFFLFNKGETQKFNSEDIYNTAAMIKTAQPYFKDQHREMLAKTENVLDILHAVNRLQKGEYASTNRFGNSYYNVPNKPIKMMEAVRPYMKGKSKESIDKVLTLNDRVNRLKNRNPGDVNIMEDFDNMVGILEIISADKGYEVRNVLDKVHKMMAILRK</sequence>
<protein>
    <submittedName>
        <fullName evidence="2">Uncharacterized protein</fullName>
    </submittedName>
</protein>